<proteinExistence type="predicted"/>
<comment type="caution">
    <text evidence="1">The sequence shown here is derived from an EMBL/GenBank/DDBJ whole genome shotgun (WGS) entry which is preliminary data.</text>
</comment>
<evidence type="ECO:0000313" key="1">
    <source>
        <dbReference type="EMBL" id="RAK55804.1"/>
    </source>
</evidence>
<dbReference type="OrthoDB" id="7179826at2"/>
<name>A0A328AQM2_9CAUL</name>
<dbReference type="AlphaFoldDB" id="A0A328AQM2"/>
<keyword evidence="2" id="KW-1185">Reference proteome</keyword>
<evidence type="ECO:0000313" key="2">
    <source>
        <dbReference type="Proteomes" id="UP000249254"/>
    </source>
</evidence>
<gene>
    <name evidence="1" type="ORF">DJ017_15440</name>
</gene>
<organism evidence="1 2">
    <name type="scientific">Phenylobacterium soli</name>
    <dbReference type="NCBI Taxonomy" id="2170551"/>
    <lineage>
        <taxon>Bacteria</taxon>
        <taxon>Pseudomonadati</taxon>
        <taxon>Pseudomonadota</taxon>
        <taxon>Alphaproteobacteria</taxon>
        <taxon>Caulobacterales</taxon>
        <taxon>Caulobacteraceae</taxon>
        <taxon>Phenylobacterium</taxon>
    </lineage>
</organism>
<dbReference type="Proteomes" id="UP000249254">
    <property type="component" value="Unassembled WGS sequence"/>
</dbReference>
<dbReference type="RefSeq" id="WP_111529552.1">
    <property type="nucleotide sequence ID" value="NZ_JBHRSG010000003.1"/>
</dbReference>
<protein>
    <submittedName>
        <fullName evidence="1">Uncharacterized protein</fullName>
    </submittedName>
</protein>
<accession>A0A328AQM2</accession>
<sequence>MPRVVAAGLEASLERFSDRTLLAAGKVNLISVEAVEQRFGARWALRQEQVYGFTQRILERGLGPRGLFLRVSETDFLIVQPDLGRLAGQAACLRYLREILEHFLGDSHLAPKGILQVTRIAPGALDAKQVDLAAVTRMADEVAAAPAPAAPAAAEAAPAPRPRIDQWSPFVSADGRQLRVSATLEPVYELKGFTRIGFRMNRRVIVTRTGEALGPAALADLSAAELLRIDLATVARGIDRVRADSSGQQQLSLIVPLSYASLSSARGRAELIQPLREAGGLVSCGAICEILDIEGAPAGALSSVVAMVKPFALLVVGRLNTGAGPLLARLAGAGLRALSIECPQGLSDTEFALWATQTIRSSKRVAPSVMVYGVSSERRAGELGVLGATHVSLRLG</sequence>
<reference evidence="2" key="1">
    <citation type="submission" date="2018-05" db="EMBL/GenBank/DDBJ databases">
        <authorList>
            <person name="Li X."/>
        </authorList>
    </citation>
    <scope>NUCLEOTIDE SEQUENCE [LARGE SCALE GENOMIC DNA]</scope>
    <source>
        <strain evidence="2">LX32</strain>
    </source>
</reference>
<dbReference type="EMBL" id="QFYQ01000001">
    <property type="protein sequence ID" value="RAK55804.1"/>
    <property type="molecule type" value="Genomic_DNA"/>
</dbReference>